<evidence type="ECO:0000313" key="10">
    <source>
        <dbReference type="EMBL" id="ORY03447.1"/>
    </source>
</evidence>
<dbReference type="Proteomes" id="UP000193498">
    <property type="component" value="Unassembled WGS sequence"/>
</dbReference>
<feature type="domain" description="NodB homology" evidence="9">
    <location>
        <begin position="58"/>
        <end position="230"/>
    </location>
</feature>
<dbReference type="InterPro" id="IPR002509">
    <property type="entry name" value="NODB_dom"/>
</dbReference>
<evidence type="ECO:0000256" key="4">
    <source>
        <dbReference type="ARBA" id="ARBA00022729"/>
    </source>
</evidence>
<dbReference type="SUPFAM" id="SSF57016">
    <property type="entry name" value="Plant lectins/antimicrobial peptides"/>
    <property type="match status" value="1"/>
</dbReference>
<dbReference type="GO" id="GO:0046872">
    <property type="term" value="F:metal ion binding"/>
    <property type="evidence" value="ECO:0007669"/>
    <property type="project" value="UniProtKB-KW"/>
</dbReference>
<keyword evidence="4" id="KW-0732">Signal</keyword>
<dbReference type="Gene3D" id="3.30.60.10">
    <property type="entry name" value="Endochitinase-like"/>
    <property type="match status" value="1"/>
</dbReference>
<feature type="disulfide bond" evidence="7">
    <location>
        <begin position="12"/>
        <end position="24"/>
    </location>
</feature>
<dbReference type="PROSITE" id="PS50941">
    <property type="entry name" value="CHIT_BIND_I_2"/>
    <property type="match status" value="1"/>
</dbReference>
<feature type="domain" description="Chitin-binding type-1" evidence="8">
    <location>
        <begin position="2"/>
        <end position="44"/>
    </location>
</feature>
<keyword evidence="7" id="KW-1015">Disulfide bond</keyword>
<reference evidence="10 11" key="1">
    <citation type="submission" date="2016-07" db="EMBL/GenBank/DDBJ databases">
        <title>Pervasive Adenine N6-methylation of Active Genes in Fungi.</title>
        <authorList>
            <consortium name="DOE Joint Genome Institute"/>
            <person name="Mondo S.J."/>
            <person name="Dannebaum R.O."/>
            <person name="Kuo R.C."/>
            <person name="Labutti K."/>
            <person name="Haridas S."/>
            <person name="Kuo A."/>
            <person name="Salamov A."/>
            <person name="Ahrendt S.R."/>
            <person name="Lipzen A."/>
            <person name="Sullivan W."/>
            <person name="Andreopoulos W.B."/>
            <person name="Clum A."/>
            <person name="Lindquist E."/>
            <person name="Daum C."/>
            <person name="Ramamoorthy G.K."/>
            <person name="Gryganskyi A."/>
            <person name="Culley D."/>
            <person name="Magnuson J.K."/>
            <person name="James T.Y."/>
            <person name="O'Malley M.A."/>
            <person name="Stajich J.E."/>
            <person name="Spatafora J.W."/>
            <person name="Visel A."/>
            <person name="Grigoriev I.V."/>
        </authorList>
    </citation>
    <scope>NUCLEOTIDE SEQUENCE [LARGE SCALE GENOMIC DNA]</scope>
    <source>
        <strain evidence="10 11">CBS 931.73</strain>
    </source>
</reference>
<dbReference type="GO" id="GO:0005975">
    <property type="term" value="P:carbohydrate metabolic process"/>
    <property type="evidence" value="ECO:0007669"/>
    <property type="project" value="InterPro"/>
</dbReference>
<dbReference type="AlphaFoldDB" id="A0A1Y1Z0I4"/>
<evidence type="ECO:0000313" key="11">
    <source>
        <dbReference type="Proteomes" id="UP000193498"/>
    </source>
</evidence>
<keyword evidence="6" id="KW-0119">Carbohydrate metabolism</keyword>
<evidence type="ECO:0000256" key="7">
    <source>
        <dbReference type="PROSITE-ProRule" id="PRU00261"/>
    </source>
</evidence>
<dbReference type="SMART" id="SM00270">
    <property type="entry name" value="ChtBD1"/>
    <property type="match status" value="1"/>
</dbReference>
<dbReference type="OrthoDB" id="407355at2759"/>
<keyword evidence="3" id="KW-0479">Metal-binding</keyword>
<name>A0A1Y1Z0I4_9FUNG</name>
<dbReference type="PROSITE" id="PS51677">
    <property type="entry name" value="NODB"/>
    <property type="match status" value="1"/>
</dbReference>
<dbReference type="InterPro" id="IPR001002">
    <property type="entry name" value="Chitin-bd_1"/>
</dbReference>
<feature type="non-terminal residue" evidence="10">
    <location>
        <position position="230"/>
    </location>
</feature>
<evidence type="ECO:0000256" key="3">
    <source>
        <dbReference type="ARBA" id="ARBA00022723"/>
    </source>
</evidence>
<dbReference type="SUPFAM" id="SSF88713">
    <property type="entry name" value="Glycoside hydrolase/deacetylase"/>
    <property type="match status" value="1"/>
</dbReference>
<evidence type="ECO:0000256" key="6">
    <source>
        <dbReference type="ARBA" id="ARBA00023277"/>
    </source>
</evidence>
<dbReference type="PANTHER" id="PTHR46471:SF2">
    <property type="entry name" value="CHITIN DEACETYLASE-RELATED"/>
    <property type="match status" value="1"/>
</dbReference>
<keyword evidence="5 10" id="KW-0378">Hydrolase</keyword>
<organism evidence="10 11">
    <name type="scientific">Basidiobolus meristosporus CBS 931.73</name>
    <dbReference type="NCBI Taxonomy" id="1314790"/>
    <lineage>
        <taxon>Eukaryota</taxon>
        <taxon>Fungi</taxon>
        <taxon>Fungi incertae sedis</taxon>
        <taxon>Zoopagomycota</taxon>
        <taxon>Entomophthoromycotina</taxon>
        <taxon>Basidiobolomycetes</taxon>
        <taxon>Basidiobolales</taxon>
        <taxon>Basidiobolaceae</taxon>
        <taxon>Basidiobolus</taxon>
    </lineage>
</organism>
<dbReference type="GO" id="GO:0016810">
    <property type="term" value="F:hydrolase activity, acting on carbon-nitrogen (but not peptide) bonds"/>
    <property type="evidence" value="ECO:0007669"/>
    <property type="project" value="InterPro"/>
</dbReference>
<evidence type="ECO:0000256" key="2">
    <source>
        <dbReference type="ARBA" id="ARBA00022669"/>
    </source>
</evidence>
<keyword evidence="2 7" id="KW-0147">Chitin-binding</keyword>
<dbReference type="PANTHER" id="PTHR46471">
    <property type="entry name" value="CHITIN DEACETYLASE"/>
    <property type="match status" value="1"/>
</dbReference>
<dbReference type="Pfam" id="PF01522">
    <property type="entry name" value="Polysacc_deac_1"/>
    <property type="match status" value="1"/>
</dbReference>
<evidence type="ECO:0000259" key="9">
    <source>
        <dbReference type="PROSITE" id="PS51677"/>
    </source>
</evidence>
<feature type="disulfide bond" evidence="7">
    <location>
        <begin position="17"/>
        <end position="31"/>
    </location>
</feature>
<dbReference type="Gene3D" id="3.20.20.370">
    <property type="entry name" value="Glycoside hydrolase/deacetylase"/>
    <property type="match status" value="1"/>
</dbReference>
<dbReference type="EMBL" id="MCFE01000046">
    <property type="protein sequence ID" value="ORY03447.1"/>
    <property type="molecule type" value="Genomic_DNA"/>
</dbReference>
<dbReference type="InParanoid" id="A0A1Y1Z0I4"/>
<dbReference type="GO" id="GO:0008061">
    <property type="term" value="F:chitin binding"/>
    <property type="evidence" value="ECO:0007669"/>
    <property type="project" value="UniProtKB-UniRule"/>
</dbReference>
<dbReference type="STRING" id="1314790.A0A1Y1Z0I4"/>
<comment type="cofactor">
    <cofactor evidence="1">
        <name>Co(2+)</name>
        <dbReference type="ChEBI" id="CHEBI:48828"/>
    </cofactor>
</comment>
<dbReference type="InterPro" id="IPR036861">
    <property type="entry name" value="Endochitinase-like_sf"/>
</dbReference>
<dbReference type="Pfam" id="PF00187">
    <property type="entry name" value="Chitin_bind_1"/>
    <property type="match status" value="1"/>
</dbReference>
<protein>
    <submittedName>
        <fullName evidence="10">Glycoside hydrolase/deacetylase</fullName>
    </submittedName>
</protein>
<evidence type="ECO:0000259" key="8">
    <source>
        <dbReference type="PROSITE" id="PS50941"/>
    </source>
</evidence>
<evidence type="ECO:0000256" key="1">
    <source>
        <dbReference type="ARBA" id="ARBA00001941"/>
    </source>
</evidence>
<gene>
    <name evidence="10" type="ORF">K493DRAFT_144111</name>
</gene>
<evidence type="ECO:0000256" key="5">
    <source>
        <dbReference type="ARBA" id="ARBA00022801"/>
    </source>
</evidence>
<dbReference type="CDD" id="cd00035">
    <property type="entry name" value="ChtBD1"/>
    <property type="match status" value="1"/>
</dbReference>
<proteinExistence type="predicted"/>
<comment type="caution">
    <text evidence="10">The sequence shown here is derived from an EMBL/GenBank/DDBJ whole genome shotgun (WGS) entry which is preliminary data.</text>
</comment>
<dbReference type="InterPro" id="IPR011330">
    <property type="entry name" value="Glyco_hydro/deAcase_b/a-brl"/>
</dbReference>
<keyword evidence="11" id="KW-1185">Reference proteome</keyword>
<feature type="non-terminal residue" evidence="10">
    <location>
        <position position="1"/>
    </location>
</feature>
<sequence>LDQKCGAEYGSCGEGLCCSEYGYCGYTSDHCEAGCQSQYGSCDDGTMAKLMTGCTEPGTFAVTFDDGPSVLTSRLLDYLDFQGVKATFFMNGLNWKNADTKNPILSIYQFADVVRRIYASGHQICSHTWGHVDLITVNEYNVTYELTRLNSAFANILDRVPTCVRPPYGDADTTALKILKRMGYTVVNWNVDPVDWNPANTIDQMFAEYVAQTGRTDPKEGKFIALNHDV</sequence>
<comment type="caution">
    <text evidence="7">Lacks conserved residue(s) required for the propagation of feature annotation.</text>
</comment>
<accession>A0A1Y1Z0I4</accession>